<accession>A0A0F8ZCT4</accession>
<sequence length="256" mass="26669">FIVSISDAVDDSAKLTVNHLGITLEYGDSAVLDADERGYVRVWEQSAGVPGASIGIVKSAVSIKLEITENGIIFTDGVNSVGAQYVADYSTAGLSLGDRWIPDKGAVDALIDTDVAVVTSALAAGTQAVHWDGLTNVPLNIMKVALGSLVYSSETEISIVTLPAGAVVWDIQIYVTTAFDGGVNHLYLGVTGNTDYYVGGAGPSSTILTSTGWKNAVGNIPDVPFTGTLSVIAHYDDVVPDANAGAATIYVWYTLH</sequence>
<reference evidence="1" key="1">
    <citation type="journal article" date="2015" name="Nature">
        <title>Complex archaea that bridge the gap between prokaryotes and eukaryotes.</title>
        <authorList>
            <person name="Spang A."/>
            <person name="Saw J.H."/>
            <person name="Jorgensen S.L."/>
            <person name="Zaremba-Niedzwiedzka K."/>
            <person name="Martijn J."/>
            <person name="Lind A.E."/>
            <person name="van Eijk R."/>
            <person name="Schleper C."/>
            <person name="Guy L."/>
            <person name="Ettema T.J."/>
        </authorList>
    </citation>
    <scope>NUCLEOTIDE SEQUENCE</scope>
</reference>
<feature type="non-terminal residue" evidence="1">
    <location>
        <position position="1"/>
    </location>
</feature>
<proteinExistence type="predicted"/>
<protein>
    <submittedName>
        <fullName evidence="1">Uncharacterized protein</fullName>
    </submittedName>
</protein>
<name>A0A0F8ZCT4_9ZZZZ</name>
<dbReference type="EMBL" id="LAZR01048599">
    <property type="protein sequence ID" value="KKK91558.1"/>
    <property type="molecule type" value="Genomic_DNA"/>
</dbReference>
<dbReference type="AlphaFoldDB" id="A0A0F8ZCT4"/>
<organism evidence="1">
    <name type="scientific">marine sediment metagenome</name>
    <dbReference type="NCBI Taxonomy" id="412755"/>
    <lineage>
        <taxon>unclassified sequences</taxon>
        <taxon>metagenomes</taxon>
        <taxon>ecological metagenomes</taxon>
    </lineage>
</organism>
<evidence type="ECO:0000313" key="1">
    <source>
        <dbReference type="EMBL" id="KKK91558.1"/>
    </source>
</evidence>
<gene>
    <name evidence="1" type="ORF">LCGC14_2711750</name>
</gene>
<comment type="caution">
    <text evidence="1">The sequence shown here is derived from an EMBL/GenBank/DDBJ whole genome shotgun (WGS) entry which is preliminary data.</text>
</comment>